<dbReference type="Gene3D" id="3.40.50.720">
    <property type="entry name" value="NAD(P)-binding Rossmann-like Domain"/>
    <property type="match status" value="1"/>
</dbReference>
<sequence>MFSSFNAPVKQWAGKRIWIIGASSGIGAAMAQQIAQQGAQVAISARRVELLQQVASSHDSMFALPLDVLDQAAWATAYAQIVERMGGVDLLLFCAADYRPERTWEVKPELAARTLQINVGSVYSGVATVLPELLKQGHGGIGIVASVAGYMGLPNASVYGPSKAALINLAEILYTDLHPRGLDVYLINPGFVDTGLTAKNSFYMPALQTTQQAAAAIWSGISAGKFEIHFPRRFTQVLKFIQLLPYSVRFFLMTRLVP</sequence>
<evidence type="ECO:0000313" key="4">
    <source>
        <dbReference type="Proteomes" id="UP000294829"/>
    </source>
</evidence>
<dbReference type="InterPro" id="IPR036291">
    <property type="entry name" value="NAD(P)-bd_dom_sf"/>
</dbReference>
<evidence type="ECO:0000313" key="3">
    <source>
        <dbReference type="EMBL" id="TDK65379.1"/>
    </source>
</evidence>
<protein>
    <submittedName>
        <fullName evidence="3">SDR family NAD(P)-dependent oxidoreductase</fullName>
    </submittedName>
</protein>
<dbReference type="AlphaFoldDB" id="A0A4R5W0R5"/>
<dbReference type="PANTHER" id="PTHR44196">
    <property type="entry name" value="DEHYDROGENASE/REDUCTASE SDR FAMILY MEMBER 7B"/>
    <property type="match status" value="1"/>
</dbReference>
<evidence type="ECO:0000256" key="2">
    <source>
        <dbReference type="ARBA" id="ARBA00023002"/>
    </source>
</evidence>
<name>A0A4R5W0R5_9BURK</name>
<gene>
    <name evidence="3" type="ORF">E2I14_12880</name>
</gene>
<dbReference type="PANTHER" id="PTHR44196:SF1">
    <property type="entry name" value="DEHYDROGENASE_REDUCTASE SDR FAMILY MEMBER 7B"/>
    <property type="match status" value="1"/>
</dbReference>
<organism evidence="3 4">
    <name type="scientific">Sapientia aquatica</name>
    <dbReference type="NCBI Taxonomy" id="1549640"/>
    <lineage>
        <taxon>Bacteria</taxon>
        <taxon>Pseudomonadati</taxon>
        <taxon>Pseudomonadota</taxon>
        <taxon>Betaproteobacteria</taxon>
        <taxon>Burkholderiales</taxon>
        <taxon>Oxalobacteraceae</taxon>
        <taxon>Sapientia</taxon>
    </lineage>
</organism>
<reference evidence="3 4" key="1">
    <citation type="submission" date="2019-03" db="EMBL/GenBank/DDBJ databases">
        <title>Sapientia aquatica gen. nov., sp. nov., isolated from a crater lake.</title>
        <authorList>
            <person name="Felfoldi T."/>
            <person name="Szabo A."/>
            <person name="Toth E."/>
            <person name="Schumann P."/>
            <person name="Keki Z."/>
            <person name="Marialigeti K."/>
            <person name="Mathe I."/>
        </authorList>
    </citation>
    <scope>NUCLEOTIDE SEQUENCE [LARGE SCALE GENOMIC DNA]</scope>
    <source>
        <strain evidence="3 4">SA-152</strain>
    </source>
</reference>
<dbReference type="Proteomes" id="UP000294829">
    <property type="component" value="Unassembled WGS sequence"/>
</dbReference>
<dbReference type="OrthoDB" id="9797538at2"/>
<keyword evidence="4" id="KW-1185">Reference proteome</keyword>
<dbReference type="GO" id="GO:0016020">
    <property type="term" value="C:membrane"/>
    <property type="evidence" value="ECO:0007669"/>
    <property type="project" value="TreeGrafter"/>
</dbReference>
<dbReference type="Pfam" id="PF00106">
    <property type="entry name" value="adh_short"/>
    <property type="match status" value="1"/>
</dbReference>
<comment type="caution">
    <text evidence="3">The sequence shown here is derived from an EMBL/GenBank/DDBJ whole genome shotgun (WGS) entry which is preliminary data.</text>
</comment>
<dbReference type="GO" id="GO:0016491">
    <property type="term" value="F:oxidoreductase activity"/>
    <property type="evidence" value="ECO:0007669"/>
    <property type="project" value="UniProtKB-KW"/>
</dbReference>
<comment type="similarity">
    <text evidence="1">Belongs to the short-chain dehydrogenases/reductases (SDR) family.</text>
</comment>
<accession>A0A4R5W0R5</accession>
<dbReference type="EMBL" id="SMYL01000006">
    <property type="protein sequence ID" value="TDK65379.1"/>
    <property type="molecule type" value="Genomic_DNA"/>
</dbReference>
<dbReference type="PRINTS" id="PR00081">
    <property type="entry name" value="GDHRDH"/>
</dbReference>
<keyword evidence="2" id="KW-0560">Oxidoreductase</keyword>
<dbReference type="SUPFAM" id="SSF51735">
    <property type="entry name" value="NAD(P)-binding Rossmann-fold domains"/>
    <property type="match status" value="1"/>
</dbReference>
<evidence type="ECO:0000256" key="1">
    <source>
        <dbReference type="ARBA" id="ARBA00006484"/>
    </source>
</evidence>
<dbReference type="InterPro" id="IPR002347">
    <property type="entry name" value="SDR_fam"/>
</dbReference>
<proteinExistence type="inferred from homology"/>